<comment type="caution">
    <text evidence="1">The sequence shown here is derived from an EMBL/GenBank/DDBJ whole genome shotgun (WGS) entry which is preliminary data.</text>
</comment>
<evidence type="ECO:0000313" key="1">
    <source>
        <dbReference type="EMBL" id="HAF7637757.1"/>
    </source>
</evidence>
<accession>A0A752PL61</accession>
<organism evidence="1">
    <name type="scientific">Salmonella typhimurium</name>
    <dbReference type="NCBI Taxonomy" id="90371"/>
    <lineage>
        <taxon>Bacteria</taxon>
        <taxon>Pseudomonadati</taxon>
        <taxon>Pseudomonadota</taxon>
        <taxon>Gammaproteobacteria</taxon>
        <taxon>Enterobacterales</taxon>
        <taxon>Enterobacteriaceae</taxon>
        <taxon>Salmonella</taxon>
    </lineage>
</organism>
<dbReference type="EMBL" id="DAAWFE010000155">
    <property type="protein sequence ID" value="HAF7637757.1"/>
    <property type="molecule type" value="Genomic_DNA"/>
</dbReference>
<gene>
    <name evidence="1" type="ORF">G9304_004824</name>
</gene>
<dbReference type="AlphaFoldDB" id="A0A752PL61"/>
<name>A0A752PL61_SALTM</name>
<feature type="non-terminal residue" evidence="1">
    <location>
        <position position="1"/>
    </location>
</feature>
<reference evidence="1" key="1">
    <citation type="journal article" date="2018" name="Genome Biol.">
        <title>SKESA: strategic k-mer extension for scrupulous assemblies.</title>
        <authorList>
            <person name="Souvorov A."/>
            <person name="Agarwala R."/>
            <person name="Lipman D.J."/>
        </authorList>
    </citation>
    <scope>NUCLEOTIDE SEQUENCE</scope>
    <source>
        <strain evidence="1">1694</strain>
    </source>
</reference>
<proteinExistence type="predicted"/>
<protein>
    <submittedName>
        <fullName evidence="1">AAA family ATPase</fullName>
    </submittedName>
</protein>
<sequence>MHETGARLLIGYIEQHILPRLSRYWLQAMTEKAAIRQIDIGVNGDEQIVFEIVC</sequence>
<reference evidence="1" key="2">
    <citation type="submission" date="2018-07" db="EMBL/GenBank/DDBJ databases">
        <authorList>
            <consortium name="NCBI Pathogen Detection Project"/>
        </authorList>
    </citation>
    <scope>NUCLEOTIDE SEQUENCE</scope>
    <source>
        <strain evidence="1">1694</strain>
    </source>
</reference>